<proteinExistence type="predicted"/>
<sequence length="129" mass="13217">MPLPTRPVRPLARIFFNHVKSAMVAMTAAALAGVLHAEPLKVPLDSDDKGTVYVAPNVTSTEKSVDTTGATVGVQRPDGSGVYGGVDTATPRPTYSLGASTPGNVSYSAGVQSDGKTNNGVKAGVTIKY</sequence>
<evidence type="ECO:0000313" key="3">
    <source>
        <dbReference type="EMBL" id="MDP9902920.1"/>
    </source>
</evidence>
<evidence type="ECO:0000313" key="4">
    <source>
        <dbReference type="Proteomes" id="UP001226867"/>
    </source>
</evidence>
<dbReference type="RefSeq" id="WP_307692648.1">
    <property type="nucleotide sequence ID" value="NZ_JAUSRO010000023.1"/>
</dbReference>
<keyword evidence="4" id="KW-1185">Reference proteome</keyword>
<evidence type="ECO:0000256" key="2">
    <source>
        <dbReference type="SAM" id="SignalP"/>
    </source>
</evidence>
<feature type="compositionally biased region" description="Polar residues" evidence="1">
    <location>
        <begin position="91"/>
        <end position="101"/>
    </location>
</feature>
<dbReference type="Proteomes" id="UP001226867">
    <property type="component" value="Unassembled WGS sequence"/>
</dbReference>
<protein>
    <submittedName>
        <fullName evidence="3">Uncharacterized protein</fullName>
    </submittedName>
</protein>
<name>A0ABT9SEX6_9BURK</name>
<feature type="region of interest" description="Disordered" evidence="1">
    <location>
        <begin position="64"/>
        <end position="101"/>
    </location>
</feature>
<comment type="caution">
    <text evidence="3">The sequence shown here is derived from an EMBL/GenBank/DDBJ whole genome shotgun (WGS) entry which is preliminary data.</text>
</comment>
<reference evidence="3 4" key="1">
    <citation type="submission" date="2023-07" db="EMBL/GenBank/DDBJ databases">
        <title>Sorghum-associated microbial communities from plants grown in Nebraska, USA.</title>
        <authorList>
            <person name="Schachtman D."/>
        </authorList>
    </citation>
    <scope>NUCLEOTIDE SEQUENCE [LARGE SCALE GENOMIC DNA]</scope>
    <source>
        <strain evidence="3 4">DS1607</strain>
    </source>
</reference>
<keyword evidence="2" id="KW-0732">Signal</keyword>
<organism evidence="3 4">
    <name type="scientific">Variovorax ginsengisoli</name>
    <dbReference type="NCBI Taxonomy" id="363844"/>
    <lineage>
        <taxon>Bacteria</taxon>
        <taxon>Pseudomonadati</taxon>
        <taxon>Pseudomonadota</taxon>
        <taxon>Betaproteobacteria</taxon>
        <taxon>Burkholderiales</taxon>
        <taxon>Comamonadaceae</taxon>
        <taxon>Variovorax</taxon>
    </lineage>
</organism>
<accession>A0ABT9SEX6</accession>
<feature type="chain" id="PRO_5045094996" evidence="2">
    <location>
        <begin position="38"/>
        <end position="129"/>
    </location>
</feature>
<feature type="signal peptide" evidence="2">
    <location>
        <begin position="1"/>
        <end position="37"/>
    </location>
</feature>
<gene>
    <name evidence="3" type="ORF">J2W36_005198</name>
</gene>
<evidence type="ECO:0000256" key="1">
    <source>
        <dbReference type="SAM" id="MobiDB-lite"/>
    </source>
</evidence>
<dbReference type="EMBL" id="JAUSRO010000023">
    <property type="protein sequence ID" value="MDP9902920.1"/>
    <property type="molecule type" value="Genomic_DNA"/>
</dbReference>